<dbReference type="AlphaFoldDB" id="W7E181"/>
<dbReference type="eggNOG" id="ENOG5033AJ6">
    <property type="taxonomic scope" value="Bacteria"/>
</dbReference>
<evidence type="ECO:0000313" key="2">
    <source>
        <dbReference type="Proteomes" id="UP000019250"/>
    </source>
</evidence>
<accession>W7E181</accession>
<protein>
    <submittedName>
        <fullName evidence="1">Uncharacterized protein</fullName>
    </submittedName>
</protein>
<dbReference type="STRING" id="1208583.COMX_03660"/>
<gene>
    <name evidence="1" type="ORF">COMX_03660</name>
</gene>
<comment type="caution">
    <text evidence="1">The sequence shown here is derived from an EMBL/GenBank/DDBJ whole genome shotgun (WGS) entry which is preliminary data.</text>
</comment>
<name>W7E181_9PROT</name>
<proteinExistence type="predicted"/>
<dbReference type="EMBL" id="ATSX01000001">
    <property type="protein sequence ID" value="EUK18814.1"/>
    <property type="molecule type" value="Genomic_DNA"/>
</dbReference>
<dbReference type="RefSeq" id="WP_051461838.1">
    <property type="nucleotide sequence ID" value="NZ_ATSX01000001.1"/>
</dbReference>
<evidence type="ECO:0000313" key="1">
    <source>
        <dbReference type="EMBL" id="EUK18814.1"/>
    </source>
</evidence>
<reference evidence="1 2" key="1">
    <citation type="journal article" date="2014" name="Genome Announc.">
        <title>Draft Genome Sequence of Commensalibacter papalotli MX01, a Symbiont Identified from the Guts of Overwintering Monarch Butterflies.</title>
        <authorList>
            <person name="Servin-Garciduenas L.E."/>
            <person name="Sanchez-Quinto A."/>
            <person name="Martinez-Romero E."/>
        </authorList>
    </citation>
    <scope>NUCLEOTIDE SEQUENCE [LARGE SCALE GENOMIC DNA]</scope>
    <source>
        <strain evidence="2">MX-MONARCH01</strain>
    </source>
</reference>
<sequence>MGLTNNVIIPGGCLKNQKIELKCKAPDEKLPYFFSMANQLLPDEEILQVVGQPGGSSNVEITDYVKNVNTFNCMISGGRMGINVPIRFIMTTNRGSRYSFVCFLPIRQQGTLIKNDCDEIGVFDNSSPVGTIVVNSTTTLPPGQKANVTNVGTSTAAFLNFEIPQGDEGKAATIEIGKVTTGEPGSNAAVVNSGSSSNAILNFTLPTGKDGEVQTVKIGETKTLPAGHDATVEATTENNVVTLNFGIPSGTTGEAGQYILNIGEITTLAPDQQATATITSDGKGNHSLNLGIPQGKVGQQGNSISTLSFSKDKIVTTLSDGSTLETIPQGIYTLHGIVIAPDNIGELPDDLVLNGNIYTAPDAYLNGSKKLPEGLSLNSNIVMTDGSVYFPTTINNNGVLCAA</sequence>
<organism evidence="1 2">
    <name type="scientific">Commensalibacter papalotli</name>
    <name type="common">ex Servin-Garciduenas et al. 2014</name>
    <dbReference type="NCBI Taxonomy" id="1208583"/>
    <lineage>
        <taxon>Bacteria</taxon>
        <taxon>Pseudomonadati</taxon>
        <taxon>Pseudomonadota</taxon>
        <taxon>Alphaproteobacteria</taxon>
        <taxon>Acetobacterales</taxon>
        <taxon>Acetobacteraceae</taxon>
    </lineage>
</organism>
<keyword evidence="2" id="KW-1185">Reference proteome</keyword>
<dbReference type="Proteomes" id="UP000019250">
    <property type="component" value="Unassembled WGS sequence"/>
</dbReference>